<reference evidence="2" key="1">
    <citation type="submission" date="2017-09" db="EMBL/GenBank/DDBJ databases">
        <authorList>
            <person name="Varghese N."/>
            <person name="Submissions S."/>
        </authorList>
    </citation>
    <scope>NUCLEOTIDE SEQUENCE [LARGE SCALE GENOMIC DNA]</scope>
    <source>
        <strain evidence="2">DSM 29961</strain>
    </source>
</reference>
<name>A0A286G3V6_9BACT</name>
<accession>A0A286G3V6</accession>
<evidence type="ECO:0000313" key="1">
    <source>
        <dbReference type="EMBL" id="SOD90221.1"/>
    </source>
</evidence>
<dbReference type="EMBL" id="OCNH01000002">
    <property type="protein sequence ID" value="SOD90221.1"/>
    <property type="molecule type" value="Genomic_DNA"/>
</dbReference>
<protein>
    <submittedName>
        <fullName evidence="1">Uncharacterized protein</fullName>
    </submittedName>
</protein>
<dbReference type="Proteomes" id="UP000219452">
    <property type="component" value="Unassembled WGS sequence"/>
</dbReference>
<gene>
    <name evidence="1" type="ORF">SAMN06269250_3342</name>
</gene>
<dbReference type="AlphaFoldDB" id="A0A286G3V6"/>
<sequence length="35" mass="4120">MVIAAFLFSLKMKNFIRLTWITNPSGKRMFSLFPI</sequence>
<keyword evidence="2" id="KW-1185">Reference proteome</keyword>
<proteinExistence type="predicted"/>
<organism evidence="1 2">
    <name type="scientific">Spirosoma fluviale</name>
    <dbReference type="NCBI Taxonomy" id="1597977"/>
    <lineage>
        <taxon>Bacteria</taxon>
        <taxon>Pseudomonadati</taxon>
        <taxon>Bacteroidota</taxon>
        <taxon>Cytophagia</taxon>
        <taxon>Cytophagales</taxon>
        <taxon>Cytophagaceae</taxon>
        <taxon>Spirosoma</taxon>
    </lineage>
</organism>
<evidence type="ECO:0000313" key="2">
    <source>
        <dbReference type="Proteomes" id="UP000219452"/>
    </source>
</evidence>